<dbReference type="Proteomes" id="UP000828390">
    <property type="component" value="Unassembled WGS sequence"/>
</dbReference>
<dbReference type="GO" id="GO:0005737">
    <property type="term" value="C:cytoplasm"/>
    <property type="evidence" value="ECO:0007669"/>
    <property type="project" value="TreeGrafter"/>
</dbReference>
<evidence type="ECO:0000313" key="2">
    <source>
        <dbReference type="Proteomes" id="UP000828390"/>
    </source>
</evidence>
<dbReference type="AlphaFoldDB" id="A0A9D4DSR4"/>
<sequence>MPMKKSKPPPWQSKIDPPLVPFVVGPGYILSKSKSKFAVTLRDEFFEPVQDEETKEQRLLEAPYVAIKSIHEKWSKKGDHERDNLISQLQERISDLTLFLEEERLNHKQTKQKGEEFLKDKMDEMENSKRNAVAYVN</sequence>
<keyword evidence="2" id="KW-1185">Reference proteome</keyword>
<organism evidence="1 2">
    <name type="scientific">Dreissena polymorpha</name>
    <name type="common">Zebra mussel</name>
    <name type="synonym">Mytilus polymorpha</name>
    <dbReference type="NCBI Taxonomy" id="45954"/>
    <lineage>
        <taxon>Eukaryota</taxon>
        <taxon>Metazoa</taxon>
        <taxon>Spiralia</taxon>
        <taxon>Lophotrochozoa</taxon>
        <taxon>Mollusca</taxon>
        <taxon>Bivalvia</taxon>
        <taxon>Autobranchia</taxon>
        <taxon>Heteroconchia</taxon>
        <taxon>Euheterodonta</taxon>
        <taxon>Imparidentia</taxon>
        <taxon>Neoheterodontei</taxon>
        <taxon>Myida</taxon>
        <taxon>Dreissenoidea</taxon>
        <taxon>Dreissenidae</taxon>
        <taxon>Dreissena</taxon>
    </lineage>
</organism>
<gene>
    <name evidence="1" type="ORF">DPMN_189412</name>
</gene>
<accession>A0A9D4DSR4</accession>
<evidence type="ECO:0000313" key="1">
    <source>
        <dbReference type="EMBL" id="KAH3754731.1"/>
    </source>
</evidence>
<dbReference type="PANTHER" id="PTHR21707">
    <property type="entry name" value="FLAGELLUM-ASSOCIATED COILED-COIL DOMAIN-CONTAINING PROTEIN 1"/>
    <property type="match status" value="1"/>
</dbReference>
<dbReference type="EMBL" id="JAIWYP010000010">
    <property type="protein sequence ID" value="KAH3754731.1"/>
    <property type="molecule type" value="Genomic_DNA"/>
</dbReference>
<proteinExistence type="predicted"/>
<dbReference type="PANTHER" id="PTHR21707:SF42">
    <property type="entry name" value="FLAGELLUM-ASSOCIATED COILED-COIL DOMAIN-CONTAINING PROTEIN 1"/>
    <property type="match status" value="1"/>
</dbReference>
<dbReference type="InterPro" id="IPR026674">
    <property type="entry name" value="FLACC1"/>
</dbReference>
<reference evidence="1" key="2">
    <citation type="submission" date="2020-11" db="EMBL/GenBank/DDBJ databases">
        <authorList>
            <person name="McCartney M.A."/>
            <person name="Auch B."/>
            <person name="Kono T."/>
            <person name="Mallez S."/>
            <person name="Becker A."/>
            <person name="Gohl D.M."/>
            <person name="Silverstein K.A.T."/>
            <person name="Koren S."/>
            <person name="Bechman K.B."/>
            <person name="Herman A."/>
            <person name="Abrahante J.E."/>
            <person name="Garbe J."/>
        </authorList>
    </citation>
    <scope>NUCLEOTIDE SEQUENCE</scope>
    <source>
        <strain evidence="1">Duluth1</strain>
        <tissue evidence="1">Whole animal</tissue>
    </source>
</reference>
<comment type="caution">
    <text evidence="1">The sequence shown here is derived from an EMBL/GenBank/DDBJ whole genome shotgun (WGS) entry which is preliminary data.</text>
</comment>
<reference evidence="1" key="1">
    <citation type="journal article" date="2019" name="bioRxiv">
        <title>The Genome of the Zebra Mussel, Dreissena polymorpha: A Resource for Invasive Species Research.</title>
        <authorList>
            <person name="McCartney M.A."/>
            <person name="Auch B."/>
            <person name="Kono T."/>
            <person name="Mallez S."/>
            <person name="Zhang Y."/>
            <person name="Obille A."/>
            <person name="Becker A."/>
            <person name="Abrahante J.E."/>
            <person name="Garbe J."/>
            <person name="Badalamenti J.P."/>
            <person name="Herman A."/>
            <person name="Mangelson H."/>
            <person name="Liachko I."/>
            <person name="Sullivan S."/>
            <person name="Sone E.D."/>
            <person name="Koren S."/>
            <person name="Silverstein K.A.T."/>
            <person name="Beckman K.B."/>
            <person name="Gohl D.M."/>
        </authorList>
    </citation>
    <scope>NUCLEOTIDE SEQUENCE</scope>
    <source>
        <strain evidence="1">Duluth1</strain>
        <tissue evidence="1">Whole animal</tissue>
    </source>
</reference>
<protein>
    <submittedName>
        <fullName evidence="1">Uncharacterized protein</fullName>
    </submittedName>
</protein>
<name>A0A9D4DSR4_DREPO</name>